<dbReference type="PANTHER" id="PTHR43285:SF2">
    <property type="entry name" value="ANTHRANILATE PHOSPHORIBOSYLTRANSFERASE"/>
    <property type="match status" value="1"/>
</dbReference>
<sequence>MASQDPSNNAAGHNHSHASRPATALTSDSQPDLIETTAGPPEPPPVVDIKNLLRRLWPQQPDITPDEISDAIAHFFTDRIDDVQTGALLMCLHFTGLDRDPAVLSQCARKMLKAAARVDAGLLRHVVQTRGRKEGSYRGGFCDIVGTGGDSHNTFNISTTASILASSLLLVSKHGNRASTSKSGSADLIANMAFPRPPDMTAVEPEHIGQIYSRTNYAFLFAPSFHPGMRFVSPIRRKLPWRTIFNLLGPLANPMDVHDSPMIEARVIGVARRDLGPVFAEALRQNGVRKAMVVCGEEDLDEVSCAGPTLCWRLAEGPAGDVEVRHFSLTPEDFGLSRHPLSTVSPGKEPAENAKILKSILNNELADDDPILEFVLINTAALFVISGVCEADSSDMGAGDDGKVVTEVGPGSGRWKEGVRRARWAIKSGEAWRQWDAFVEVTNSFPS</sequence>
<evidence type="ECO:0000259" key="4">
    <source>
        <dbReference type="Pfam" id="PF00591"/>
    </source>
</evidence>
<dbReference type="GO" id="GO:0005829">
    <property type="term" value="C:cytosol"/>
    <property type="evidence" value="ECO:0007669"/>
    <property type="project" value="TreeGrafter"/>
</dbReference>
<dbReference type="Gene3D" id="1.20.970.10">
    <property type="entry name" value="Transferase, Pyrimidine Nucleoside Phosphorylase, Chain C"/>
    <property type="match status" value="1"/>
</dbReference>
<dbReference type="InterPro" id="IPR017459">
    <property type="entry name" value="Glycosyl_Trfase_fam3_N_dom"/>
</dbReference>
<keyword evidence="7" id="KW-1185">Reference proteome</keyword>
<dbReference type="GO" id="GO:0004048">
    <property type="term" value="F:anthranilate phosphoribosyltransferase activity"/>
    <property type="evidence" value="ECO:0007669"/>
    <property type="project" value="InterPro"/>
</dbReference>
<reference evidence="6" key="1">
    <citation type="journal article" date="2020" name="Phytopathology">
        <title>Genome sequence of the chestnut blight fungus Cryphonectria parasitica EP155: A fundamental resource for an archetypical invasive plant pathogen.</title>
        <authorList>
            <person name="Crouch J.A."/>
            <person name="Dawe A."/>
            <person name="Aerts A."/>
            <person name="Barry K."/>
            <person name="Churchill A.C.L."/>
            <person name="Grimwood J."/>
            <person name="Hillman B."/>
            <person name="Milgroom M.G."/>
            <person name="Pangilinan J."/>
            <person name="Smith M."/>
            <person name="Salamov A."/>
            <person name="Schmutz J."/>
            <person name="Yadav J."/>
            <person name="Grigoriev I.V."/>
            <person name="Nuss D."/>
        </authorList>
    </citation>
    <scope>NUCLEOTIDE SEQUENCE</scope>
    <source>
        <strain evidence="6">EP155</strain>
    </source>
</reference>
<dbReference type="Gene3D" id="3.40.1030.10">
    <property type="entry name" value="Nucleoside phosphorylase/phosphoribosyltransferase catalytic domain"/>
    <property type="match status" value="1"/>
</dbReference>
<dbReference type="InterPro" id="IPR036320">
    <property type="entry name" value="Glycosyl_Trfase_fam3_N_dom_sf"/>
</dbReference>
<dbReference type="SUPFAM" id="SSF52418">
    <property type="entry name" value="Nucleoside phosphorylase/phosphoribosyltransferase catalytic domain"/>
    <property type="match status" value="1"/>
</dbReference>
<dbReference type="Pfam" id="PF02885">
    <property type="entry name" value="Glycos_trans_3N"/>
    <property type="match status" value="1"/>
</dbReference>
<feature type="compositionally biased region" description="Polar residues" evidence="3">
    <location>
        <begin position="1"/>
        <end position="11"/>
    </location>
</feature>
<dbReference type="NCBIfam" id="TIGR01245">
    <property type="entry name" value="trpD"/>
    <property type="match status" value="1"/>
</dbReference>
<feature type="domain" description="Glycosyl transferase family 3" evidence="4">
    <location>
        <begin position="140"/>
        <end position="431"/>
    </location>
</feature>
<dbReference type="GO" id="GO:0000162">
    <property type="term" value="P:L-tryptophan biosynthetic process"/>
    <property type="evidence" value="ECO:0007669"/>
    <property type="project" value="InterPro"/>
</dbReference>
<evidence type="ECO:0000256" key="2">
    <source>
        <dbReference type="ARBA" id="ARBA00022679"/>
    </source>
</evidence>
<organism evidence="6 7">
    <name type="scientific">Cryphonectria parasitica (strain ATCC 38755 / EP155)</name>
    <dbReference type="NCBI Taxonomy" id="660469"/>
    <lineage>
        <taxon>Eukaryota</taxon>
        <taxon>Fungi</taxon>
        <taxon>Dikarya</taxon>
        <taxon>Ascomycota</taxon>
        <taxon>Pezizomycotina</taxon>
        <taxon>Sordariomycetes</taxon>
        <taxon>Sordariomycetidae</taxon>
        <taxon>Diaporthales</taxon>
        <taxon>Cryphonectriaceae</taxon>
        <taxon>Cryphonectria-Endothia species complex</taxon>
        <taxon>Cryphonectria</taxon>
    </lineage>
</organism>
<evidence type="ECO:0008006" key="8">
    <source>
        <dbReference type="Google" id="ProtNLM"/>
    </source>
</evidence>
<evidence type="ECO:0000313" key="6">
    <source>
        <dbReference type="EMBL" id="KAF3766721.1"/>
    </source>
</evidence>
<accession>A0A9P4Y576</accession>
<name>A0A9P4Y576_CRYP1</name>
<dbReference type="SUPFAM" id="SSF47648">
    <property type="entry name" value="Nucleoside phosphorylase/phosphoribosyltransferase N-terminal domain"/>
    <property type="match status" value="1"/>
</dbReference>
<feature type="region of interest" description="Disordered" evidence="3">
    <location>
        <begin position="1"/>
        <end position="45"/>
    </location>
</feature>
<dbReference type="GeneID" id="63841635"/>
<dbReference type="InterPro" id="IPR005940">
    <property type="entry name" value="Anthranilate_Pribosyl_Tfrase"/>
</dbReference>
<proteinExistence type="predicted"/>
<keyword evidence="1" id="KW-0328">Glycosyltransferase</keyword>
<dbReference type="PANTHER" id="PTHR43285">
    <property type="entry name" value="ANTHRANILATE PHOSPHORIBOSYLTRANSFERASE"/>
    <property type="match status" value="1"/>
</dbReference>
<dbReference type="RefSeq" id="XP_040777682.1">
    <property type="nucleotide sequence ID" value="XM_040924506.1"/>
</dbReference>
<evidence type="ECO:0000256" key="1">
    <source>
        <dbReference type="ARBA" id="ARBA00022676"/>
    </source>
</evidence>
<evidence type="ECO:0000313" key="7">
    <source>
        <dbReference type="Proteomes" id="UP000803844"/>
    </source>
</evidence>
<dbReference type="OrthoDB" id="427800at2759"/>
<dbReference type="InterPro" id="IPR000312">
    <property type="entry name" value="Glycosyl_Trfase_fam3"/>
</dbReference>
<dbReference type="Pfam" id="PF00591">
    <property type="entry name" value="Glycos_transf_3"/>
    <property type="match status" value="1"/>
</dbReference>
<comment type="caution">
    <text evidence="6">The sequence shown here is derived from an EMBL/GenBank/DDBJ whole genome shotgun (WGS) entry which is preliminary data.</text>
</comment>
<dbReference type="FunFam" id="3.40.1030.10:FF:000010">
    <property type="entry name" value="Anthranilate phosphoribosyltransferase"/>
    <property type="match status" value="1"/>
</dbReference>
<keyword evidence="2" id="KW-0808">Transferase</keyword>
<dbReference type="Proteomes" id="UP000803844">
    <property type="component" value="Unassembled WGS sequence"/>
</dbReference>
<feature type="domain" description="Glycosyl transferase family 3 N-terminal" evidence="5">
    <location>
        <begin position="50"/>
        <end position="115"/>
    </location>
</feature>
<dbReference type="InterPro" id="IPR035902">
    <property type="entry name" value="Nuc_phospho_transferase"/>
</dbReference>
<dbReference type="AlphaFoldDB" id="A0A9P4Y576"/>
<dbReference type="EMBL" id="MU032346">
    <property type="protein sequence ID" value="KAF3766721.1"/>
    <property type="molecule type" value="Genomic_DNA"/>
</dbReference>
<evidence type="ECO:0000259" key="5">
    <source>
        <dbReference type="Pfam" id="PF02885"/>
    </source>
</evidence>
<gene>
    <name evidence="6" type="ORF">M406DRAFT_53097</name>
</gene>
<protein>
    <recommendedName>
        <fullName evidence="8">Anthranilate phosphoribosyltransferase</fullName>
    </recommendedName>
</protein>
<evidence type="ECO:0000256" key="3">
    <source>
        <dbReference type="SAM" id="MobiDB-lite"/>
    </source>
</evidence>